<dbReference type="Proteomes" id="UP001239795">
    <property type="component" value="Unassembled WGS sequence"/>
</dbReference>
<gene>
    <name evidence="2" type="ORF">CMEL01_16660</name>
</gene>
<evidence type="ECO:0000313" key="2">
    <source>
        <dbReference type="EMBL" id="KAK1454528.1"/>
    </source>
</evidence>
<evidence type="ECO:0000256" key="1">
    <source>
        <dbReference type="SAM" id="MobiDB-lite"/>
    </source>
</evidence>
<comment type="caution">
    <text evidence="2">The sequence shown here is derived from an EMBL/GenBank/DDBJ whole genome shotgun (WGS) entry which is preliminary data.</text>
</comment>
<dbReference type="AlphaFoldDB" id="A0AAI9UA19"/>
<dbReference type="EMBL" id="MLGG01000027">
    <property type="protein sequence ID" value="KAK1454528.1"/>
    <property type="molecule type" value="Genomic_DNA"/>
</dbReference>
<feature type="region of interest" description="Disordered" evidence="1">
    <location>
        <begin position="1"/>
        <end position="31"/>
    </location>
</feature>
<proteinExistence type="predicted"/>
<accession>A0AAI9UA19</accession>
<reference evidence="2 3" key="1">
    <citation type="submission" date="2016-10" db="EMBL/GenBank/DDBJ databases">
        <title>The genome sequence of Colletotrichum fioriniae PJ7.</title>
        <authorList>
            <person name="Baroncelli R."/>
        </authorList>
    </citation>
    <scope>NUCLEOTIDE SEQUENCE [LARGE SCALE GENOMIC DNA]</scope>
    <source>
        <strain evidence="2">Col 31</strain>
    </source>
</reference>
<organism evidence="2 3">
    <name type="scientific">Colletotrichum melonis</name>
    <dbReference type="NCBI Taxonomy" id="1209925"/>
    <lineage>
        <taxon>Eukaryota</taxon>
        <taxon>Fungi</taxon>
        <taxon>Dikarya</taxon>
        <taxon>Ascomycota</taxon>
        <taxon>Pezizomycotina</taxon>
        <taxon>Sordariomycetes</taxon>
        <taxon>Hypocreomycetidae</taxon>
        <taxon>Glomerellales</taxon>
        <taxon>Glomerellaceae</taxon>
        <taxon>Colletotrichum</taxon>
        <taxon>Colletotrichum acutatum species complex</taxon>
    </lineage>
</organism>
<evidence type="ECO:0000313" key="3">
    <source>
        <dbReference type="Proteomes" id="UP001239795"/>
    </source>
</evidence>
<keyword evidence="3" id="KW-1185">Reference proteome</keyword>
<name>A0AAI9UA19_9PEZI</name>
<sequence length="152" mass="17191">MAKTSPVFVTAGSGNNEPKDKSTHQSLRPSRSIIFDTSDEETDTKKLARDHLCVGYENKFDGPPPDGGVKAWTQALMAHFVVFNTWEQSTLSAFFKHSIEIIFLGRLLKLAGLVPCKSFFFSSLVYLPGVSPMLDIFEQSLPQDLRWWYWEA</sequence>
<protein>
    <submittedName>
        <fullName evidence="2">Uncharacterized protein</fullName>
    </submittedName>
</protein>